<dbReference type="RefSeq" id="WP_013431280.1">
    <property type="nucleotide sequence ID" value="NZ_FUZJ01000001.1"/>
</dbReference>
<dbReference type="PANTHER" id="PTHR43649:SF30">
    <property type="entry name" value="ABC TRANSPORTER SUBSTRATE-BINDING PROTEIN"/>
    <property type="match status" value="1"/>
</dbReference>
<comment type="caution">
    <text evidence="1">The sequence shown here is derived from an EMBL/GenBank/DDBJ whole genome shotgun (WGS) entry which is preliminary data.</text>
</comment>
<sequence length="595" mass="66033">MVRPKIVKRIISVLVAICMLASVALIVGKSPQRVQASSKLGDISFLRPGFSKESLKSTDIFNKAVAKAIEDYQKKYGGKVNIVYSDWNNWQTKIIARMAAGDPIDVIFGGTGTFPAFYNRGLVQPLDKYVDLKAPYINKRAMDYAFKYNGHYYLASQKGSNVPWLVIYNKDLMLEEGIDEEEMPLALYKKGRWNWDTFAALAKKLTADTNKDGKIDRYGVNFWAATAIVYANGTQFVKVDSSGKGKVNFDNPALQRALNFYKKGAKEGWLARDWDITVSGLKKRQTVMLVAPQYKFDQDKREVEDELEAAPLPLGPDNKSGLYPFDADGYGIMKGSKNPVGAGKFINLLLESVQKNHDDVNAKNRPKYLVDFVNKLAEKSFYPGLGESMLGMPHWDIFGRVDSSDSVAAALSSLRPQVEKNVKEASAGAINAVYKPFKPFTINFEDGKLDTFKVLDTSKKTVKLSIASGKEAIKGKSLKVTWDQGKDGGEIYVVTAPEKVKIYGWHDYTVSFDVKVLKAPKAGKTTVVCSILNDTKPNATSYGSITKTIDKGQTVYHVEGNITNIPDNSDKMCLRIGVQEGVDFVIDNIKVVELE</sequence>
<dbReference type="InterPro" id="IPR006059">
    <property type="entry name" value="SBP"/>
</dbReference>
<dbReference type="InterPro" id="IPR008979">
    <property type="entry name" value="Galactose-bd-like_sf"/>
</dbReference>
<dbReference type="GeneID" id="31771554"/>
<evidence type="ECO:0000313" key="2">
    <source>
        <dbReference type="Proteomes" id="UP000196803"/>
    </source>
</evidence>
<name>A0ABY1S4P6_CALBS</name>
<dbReference type="Gene3D" id="3.40.190.10">
    <property type="entry name" value="Periplasmic binding protein-like II"/>
    <property type="match status" value="1"/>
</dbReference>
<protein>
    <submittedName>
        <fullName evidence="1">ABC-type glycerol-3-phosphate transport system, substrate-binding protein</fullName>
    </submittedName>
</protein>
<dbReference type="PANTHER" id="PTHR43649">
    <property type="entry name" value="ARABINOSE-BINDING PROTEIN-RELATED"/>
    <property type="match status" value="1"/>
</dbReference>
<dbReference type="SUPFAM" id="SSF53850">
    <property type="entry name" value="Periplasmic binding protein-like II"/>
    <property type="match status" value="1"/>
</dbReference>
<proteinExistence type="predicted"/>
<accession>A0ABY1S4P6</accession>
<gene>
    <name evidence="1" type="ORF">SAMN05216240_0076</name>
</gene>
<dbReference type="Pfam" id="PF01547">
    <property type="entry name" value="SBP_bac_1"/>
    <property type="match status" value="1"/>
</dbReference>
<organism evidence="1 2">
    <name type="scientific">Caldicellulosiruptor bescii</name>
    <name type="common">Anaerocellum thermophilum</name>
    <dbReference type="NCBI Taxonomy" id="31899"/>
    <lineage>
        <taxon>Bacteria</taxon>
        <taxon>Bacillati</taxon>
        <taxon>Bacillota</taxon>
        <taxon>Bacillota incertae sedis</taxon>
        <taxon>Caldicellulosiruptorales</taxon>
        <taxon>Caldicellulosiruptoraceae</taxon>
        <taxon>Caldicellulosiruptor</taxon>
    </lineage>
</organism>
<dbReference type="Proteomes" id="UP000196803">
    <property type="component" value="Unassembled WGS sequence"/>
</dbReference>
<evidence type="ECO:0000313" key="1">
    <source>
        <dbReference type="EMBL" id="SMR90861.1"/>
    </source>
</evidence>
<dbReference type="EMBL" id="FXXC01000001">
    <property type="protein sequence ID" value="SMR90861.1"/>
    <property type="molecule type" value="Genomic_DNA"/>
</dbReference>
<dbReference type="InterPro" id="IPR050490">
    <property type="entry name" value="Bact_solute-bd_prot1"/>
</dbReference>
<keyword evidence="2" id="KW-1185">Reference proteome</keyword>
<dbReference type="SUPFAM" id="SSF49785">
    <property type="entry name" value="Galactose-binding domain-like"/>
    <property type="match status" value="1"/>
</dbReference>
<dbReference type="Gene3D" id="2.60.120.260">
    <property type="entry name" value="Galactose-binding domain-like"/>
    <property type="match status" value="1"/>
</dbReference>
<reference evidence="1 2" key="1">
    <citation type="submission" date="2017-05" db="EMBL/GenBank/DDBJ databases">
        <authorList>
            <person name="Varghese N."/>
            <person name="Submissions S."/>
        </authorList>
    </citation>
    <scope>NUCLEOTIDE SEQUENCE [LARGE SCALE GENOMIC DNA]</scope>
    <source>
        <strain evidence="1 2">MACB1020</strain>
    </source>
</reference>